<feature type="binding site" evidence="27">
    <location>
        <begin position="135"/>
        <end position="137"/>
    </location>
    <ligand>
        <name>substrate</name>
    </ligand>
</feature>
<dbReference type="SUPFAM" id="SSF51197">
    <property type="entry name" value="Clavaminate synthase-like"/>
    <property type="match status" value="1"/>
</dbReference>
<feature type="binding site" evidence="27">
    <location>
        <position position="264"/>
    </location>
    <ligand>
        <name>2-oxoglutarate</name>
        <dbReference type="ChEBI" id="CHEBI:16810"/>
    </ligand>
</feature>
<feature type="compositionally biased region" description="Basic and acidic residues" evidence="28">
    <location>
        <begin position="27"/>
        <end position="39"/>
    </location>
</feature>
<evidence type="ECO:0000256" key="14">
    <source>
        <dbReference type="ARBA" id="ARBA00051189"/>
    </source>
</evidence>
<dbReference type="GO" id="GO:0051747">
    <property type="term" value="F:cytosine C-5 DNA demethylase activity"/>
    <property type="evidence" value="ECO:0007669"/>
    <property type="project" value="UniProtKB-ARBA"/>
</dbReference>
<dbReference type="GO" id="GO:0035516">
    <property type="term" value="F:broad specificity oxidative DNA demethylase activity"/>
    <property type="evidence" value="ECO:0007669"/>
    <property type="project" value="UniProtKB-EC"/>
</dbReference>
<feature type="binding site" evidence="27">
    <location>
        <position position="266"/>
    </location>
    <ligand>
        <name>2-oxoglutarate</name>
        <dbReference type="ChEBI" id="CHEBI:16810"/>
    </ligand>
</feature>
<dbReference type="EMBL" id="JAXCGZ010020205">
    <property type="protein sequence ID" value="KAK7065661.1"/>
    <property type="molecule type" value="Genomic_DNA"/>
</dbReference>
<dbReference type="AlphaFoldDB" id="A0AAN8ZRK8"/>
<dbReference type="Gene3D" id="2.60.120.590">
    <property type="entry name" value="Alpha-ketoglutarate-dependent dioxygenase AlkB-like"/>
    <property type="match status" value="1"/>
</dbReference>
<keyword evidence="4" id="KW-0479">Metal-binding</keyword>
<evidence type="ECO:0000256" key="16">
    <source>
        <dbReference type="ARBA" id="ARBA00051434"/>
    </source>
</evidence>
<keyword evidence="10" id="KW-0234">DNA repair</keyword>
<comment type="catalytic activity">
    <reaction evidence="18">
        <text>a 3,N(4)-etheno-2'-deoxycytidine in single-stranded DNA + 2-oxoglutarate + O2 + H2O = a 2'-deoxycytidine in single-stranded DNA + glyoxal + succinate + CO2</text>
        <dbReference type="Rhea" id="RHEA:70471"/>
        <dbReference type="Rhea" id="RHEA-COMP:12846"/>
        <dbReference type="Rhea" id="RHEA-COMP:17906"/>
        <dbReference type="ChEBI" id="CHEBI:15377"/>
        <dbReference type="ChEBI" id="CHEBI:15379"/>
        <dbReference type="ChEBI" id="CHEBI:16526"/>
        <dbReference type="ChEBI" id="CHEBI:16810"/>
        <dbReference type="ChEBI" id="CHEBI:30031"/>
        <dbReference type="ChEBI" id="CHEBI:34779"/>
        <dbReference type="ChEBI" id="CHEBI:85452"/>
        <dbReference type="ChEBI" id="CHEBI:189585"/>
    </reaction>
    <physiologicalReaction direction="left-to-right" evidence="18">
        <dbReference type="Rhea" id="RHEA:70472"/>
    </physiologicalReaction>
</comment>
<keyword evidence="11" id="KW-0539">Nucleus</keyword>
<proteinExistence type="predicted"/>
<evidence type="ECO:0000313" key="31">
    <source>
        <dbReference type="Proteomes" id="UP001381693"/>
    </source>
</evidence>
<evidence type="ECO:0000256" key="19">
    <source>
        <dbReference type="ARBA" id="ARBA00052627"/>
    </source>
</evidence>
<comment type="catalytic activity">
    <reaction evidence="13">
        <text>an N(3)-methyl-2'-deoxycytidine in single-stranded DNA + 2-oxoglutarate + O2 = a 2'-deoxycytidine in single-stranded DNA + formaldehyde + succinate + CO2 + H(+)</text>
        <dbReference type="Rhea" id="RHEA:70435"/>
        <dbReference type="Rhea" id="RHEA-COMP:12846"/>
        <dbReference type="Rhea" id="RHEA-COMP:17894"/>
        <dbReference type="ChEBI" id="CHEBI:15378"/>
        <dbReference type="ChEBI" id="CHEBI:15379"/>
        <dbReference type="ChEBI" id="CHEBI:16526"/>
        <dbReference type="ChEBI" id="CHEBI:16810"/>
        <dbReference type="ChEBI" id="CHEBI:16842"/>
        <dbReference type="ChEBI" id="CHEBI:30031"/>
        <dbReference type="ChEBI" id="CHEBI:85452"/>
        <dbReference type="ChEBI" id="CHEBI:139075"/>
    </reaction>
    <physiologicalReaction direction="left-to-right" evidence="13">
        <dbReference type="Rhea" id="RHEA:70436"/>
    </physiologicalReaction>
</comment>
<dbReference type="InterPro" id="IPR037151">
    <property type="entry name" value="AlkB-like_sf"/>
</dbReference>
<evidence type="ECO:0000256" key="24">
    <source>
        <dbReference type="ARBA" id="ARBA00072134"/>
    </source>
</evidence>
<reference evidence="30 31" key="1">
    <citation type="submission" date="2023-11" db="EMBL/GenBank/DDBJ databases">
        <title>Halocaridina rubra genome assembly.</title>
        <authorList>
            <person name="Smith C."/>
        </authorList>
    </citation>
    <scope>NUCLEOTIDE SEQUENCE [LARGE SCALE GENOMIC DNA]</scope>
    <source>
        <strain evidence="30">EP-1</strain>
        <tissue evidence="30">Whole</tissue>
    </source>
</reference>
<protein>
    <recommendedName>
        <fullName evidence="24">DNA oxidative demethylase ALKBH2</fullName>
        <ecNumber evidence="23">1.14.11.33</ecNumber>
    </recommendedName>
    <alternativeName>
        <fullName evidence="25">Alkylated DNA repair protein alkB homolog 2</fullName>
    </alternativeName>
    <alternativeName>
        <fullName evidence="26">Alpha-ketoglutarate-dependent dioxygenase alkB homolog 2</fullName>
    </alternativeName>
</protein>
<dbReference type="Pfam" id="PF13532">
    <property type="entry name" value="2OG-FeII_Oxy_2"/>
    <property type="match status" value="1"/>
</dbReference>
<dbReference type="FunFam" id="2.60.120.590:FF:000004">
    <property type="entry name" value="DNA oxidative demethylase ALKBH2"/>
    <property type="match status" value="1"/>
</dbReference>
<dbReference type="Proteomes" id="UP001381693">
    <property type="component" value="Unassembled WGS sequence"/>
</dbReference>
<comment type="catalytic activity">
    <reaction evidence="20">
        <text>an N(1)-methyl-2'-deoxyadenosine in double-stranded DNA + 2-oxoglutarate + O2 = a 2'-deoxyadenosine in double-stranded DNA + formaldehyde + succinate + CO2 + H(+)</text>
        <dbReference type="Rhea" id="RHEA:70443"/>
        <dbReference type="Rhea" id="RHEA-COMP:14236"/>
        <dbReference type="Rhea" id="RHEA-COMP:17897"/>
        <dbReference type="ChEBI" id="CHEBI:15378"/>
        <dbReference type="ChEBI" id="CHEBI:15379"/>
        <dbReference type="ChEBI" id="CHEBI:16526"/>
        <dbReference type="ChEBI" id="CHEBI:16810"/>
        <dbReference type="ChEBI" id="CHEBI:16842"/>
        <dbReference type="ChEBI" id="CHEBI:30031"/>
        <dbReference type="ChEBI" id="CHEBI:90615"/>
        <dbReference type="ChEBI" id="CHEBI:139096"/>
    </reaction>
    <physiologicalReaction direction="left-to-right" evidence="20">
        <dbReference type="Rhea" id="RHEA:70444"/>
    </physiologicalReaction>
</comment>
<evidence type="ECO:0000256" key="25">
    <source>
        <dbReference type="ARBA" id="ARBA00077989"/>
    </source>
</evidence>
<feature type="binding site" evidence="27">
    <location>
        <begin position="115"/>
        <end position="117"/>
    </location>
    <ligand>
        <name>substrate</name>
    </ligand>
</feature>
<evidence type="ECO:0000256" key="1">
    <source>
        <dbReference type="ARBA" id="ARBA00001954"/>
    </source>
</evidence>
<comment type="catalytic activity">
    <reaction evidence="16">
        <text>a 3,N(4)-etheno-2'-deoxycytidine in double-stranded DNA + 2-oxoglutarate + O2 + H2O = a 2'-deoxycytidine in double-stranded DNA + glyoxal + succinate + CO2</text>
        <dbReference type="Rhea" id="RHEA:70467"/>
        <dbReference type="Rhea" id="RHEA-COMP:17070"/>
        <dbReference type="Rhea" id="RHEA-COMP:17905"/>
        <dbReference type="ChEBI" id="CHEBI:15377"/>
        <dbReference type="ChEBI" id="CHEBI:15379"/>
        <dbReference type="ChEBI" id="CHEBI:16526"/>
        <dbReference type="ChEBI" id="CHEBI:16810"/>
        <dbReference type="ChEBI" id="CHEBI:30031"/>
        <dbReference type="ChEBI" id="CHEBI:34779"/>
        <dbReference type="ChEBI" id="CHEBI:85452"/>
        <dbReference type="ChEBI" id="CHEBI:189585"/>
    </reaction>
    <physiologicalReaction direction="left-to-right" evidence="16">
        <dbReference type="Rhea" id="RHEA:70468"/>
    </physiologicalReaction>
</comment>
<dbReference type="GO" id="GO:0006307">
    <property type="term" value="P:DNA alkylation repair"/>
    <property type="evidence" value="ECO:0007669"/>
    <property type="project" value="TreeGrafter"/>
</dbReference>
<evidence type="ECO:0000256" key="9">
    <source>
        <dbReference type="ARBA" id="ARBA00023004"/>
    </source>
</evidence>
<feature type="binding site" evidence="27">
    <location>
        <position position="248"/>
    </location>
    <ligand>
        <name>2-oxoglutarate</name>
        <dbReference type="ChEBI" id="CHEBI:16810"/>
    </ligand>
</feature>
<comment type="caution">
    <text evidence="30">The sequence shown here is derived from an EMBL/GenBank/DDBJ whole genome shotgun (WGS) entry which is preliminary data.</text>
</comment>
<feature type="domain" description="Fe2OG dioxygenase" evidence="29">
    <location>
        <begin position="165"/>
        <end position="269"/>
    </location>
</feature>
<keyword evidence="8 30" id="KW-0560">Oxidoreductase</keyword>
<evidence type="ECO:0000256" key="11">
    <source>
        <dbReference type="ARBA" id="ARBA00023242"/>
    </source>
</evidence>
<evidence type="ECO:0000256" key="28">
    <source>
        <dbReference type="SAM" id="MobiDB-lite"/>
    </source>
</evidence>
<dbReference type="InterPro" id="IPR027450">
    <property type="entry name" value="AlkB-like"/>
</dbReference>
<comment type="catalytic activity">
    <reaction evidence="15">
        <text>an N(3)-methyl-2'-deoxycytidine in double-stranded DNA + 2-oxoglutarate + O2 = a 2'-deoxycytidine in double-stranded DNA + formaldehyde + succinate + CO2 + H(+)</text>
        <dbReference type="Rhea" id="RHEA:70439"/>
        <dbReference type="Rhea" id="RHEA-COMP:14237"/>
        <dbReference type="Rhea" id="RHEA-COMP:17070"/>
        <dbReference type="ChEBI" id="CHEBI:15378"/>
        <dbReference type="ChEBI" id="CHEBI:15379"/>
        <dbReference type="ChEBI" id="CHEBI:16526"/>
        <dbReference type="ChEBI" id="CHEBI:16810"/>
        <dbReference type="ChEBI" id="CHEBI:16842"/>
        <dbReference type="ChEBI" id="CHEBI:30031"/>
        <dbReference type="ChEBI" id="CHEBI:85452"/>
        <dbReference type="ChEBI" id="CHEBI:139075"/>
    </reaction>
    <physiologicalReaction direction="left-to-right" evidence="15">
        <dbReference type="Rhea" id="RHEA:70440"/>
    </physiologicalReaction>
</comment>
<evidence type="ECO:0000256" key="15">
    <source>
        <dbReference type="ARBA" id="ARBA00051376"/>
    </source>
</evidence>
<evidence type="ECO:0000313" key="30">
    <source>
        <dbReference type="EMBL" id="KAK7065661.1"/>
    </source>
</evidence>
<evidence type="ECO:0000256" key="26">
    <source>
        <dbReference type="ARBA" id="ARBA00081727"/>
    </source>
</evidence>
<dbReference type="GO" id="GO:0005654">
    <property type="term" value="C:nucleoplasm"/>
    <property type="evidence" value="ECO:0007669"/>
    <property type="project" value="UniProtKB-SubCell"/>
</dbReference>
<dbReference type="GO" id="GO:0008198">
    <property type="term" value="F:ferrous iron binding"/>
    <property type="evidence" value="ECO:0007669"/>
    <property type="project" value="TreeGrafter"/>
</dbReference>
<evidence type="ECO:0000256" key="10">
    <source>
        <dbReference type="ARBA" id="ARBA00023204"/>
    </source>
</evidence>
<feature type="compositionally biased region" description="Basic residues" evidence="28">
    <location>
        <begin position="1"/>
        <end position="10"/>
    </location>
</feature>
<comment type="cofactor">
    <cofactor evidence="1">
        <name>Fe(2+)</name>
        <dbReference type="ChEBI" id="CHEBI:29033"/>
    </cofactor>
</comment>
<evidence type="ECO:0000256" key="12">
    <source>
        <dbReference type="ARBA" id="ARBA00051010"/>
    </source>
</evidence>
<dbReference type="PANTHER" id="PTHR31573:SF1">
    <property type="entry name" value="DNA OXIDATIVE DEMETHYLASE ALKBH2"/>
    <property type="match status" value="1"/>
</dbReference>
<feature type="binding site" evidence="27">
    <location>
        <position position="174"/>
    </location>
    <ligand>
        <name>substrate</name>
    </ligand>
</feature>
<comment type="catalytic activity">
    <reaction evidence="14">
        <text>a 1,N(6)-etheno-2'-deoxyadenosine in single-stranded DNA + 2-oxoglutarate + O2 + H2O = a 2'-deoxyadenosine in single-stranded DNA + glyoxal + succinate + CO2</text>
        <dbReference type="Rhea" id="RHEA:70459"/>
        <dbReference type="Rhea" id="RHEA-COMP:17896"/>
        <dbReference type="Rhea" id="RHEA-COMP:17904"/>
        <dbReference type="ChEBI" id="CHEBI:15377"/>
        <dbReference type="ChEBI" id="CHEBI:15379"/>
        <dbReference type="ChEBI" id="CHEBI:16526"/>
        <dbReference type="ChEBI" id="CHEBI:16810"/>
        <dbReference type="ChEBI" id="CHEBI:30031"/>
        <dbReference type="ChEBI" id="CHEBI:34779"/>
        <dbReference type="ChEBI" id="CHEBI:90615"/>
        <dbReference type="ChEBI" id="CHEBI:189583"/>
    </reaction>
    <physiologicalReaction direction="left-to-right" evidence="14">
        <dbReference type="Rhea" id="RHEA:70460"/>
    </physiologicalReaction>
</comment>
<evidence type="ECO:0000259" key="29">
    <source>
        <dbReference type="PROSITE" id="PS51471"/>
    </source>
</evidence>
<feature type="binding site" evidence="27">
    <location>
        <position position="172"/>
    </location>
    <ligand>
        <name>2-oxoglutarate</name>
        <dbReference type="ChEBI" id="CHEBI:16810"/>
    </ligand>
</feature>
<dbReference type="EC" id="1.14.11.33" evidence="23"/>
<comment type="catalytic activity">
    <reaction evidence="17">
        <text>a 1,N(2)-etheno-2'-deoxyguanosine in double-stranded DNA + 2-oxoglutarate + O2 + H2O = a 2'-deoxyguanosine in double-stranded DNA + glyoxal + succinate + CO2</text>
        <dbReference type="Rhea" id="RHEA:70487"/>
        <dbReference type="Rhea" id="RHEA-COMP:17910"/>
        <dbReference type="Rhea" id="RHEA-COMP:17912"/>
        <dbReference type="ChEBI" id="CHEBI:15377"/>
        <dbReference type="ChEBI" id="CHEBI:15379"/>
        <dbReference type="ChEBI" id="CHEBI:16526"/>
        <dbReference type="ChEBI" id="CHEBI:16810"/>
        <dbReference type="ChEBI" id="CHEBI:30031"/>
        <dbReference type="ChEBI" id="CHEBI:34779"/>
        <dbReference type="ChEBI" id="CHEBI:85445"/>
        <dbReference type="ChEBI" id="CHEBI:189586"/>
    </reaction>
    <physiologicalReaction direction="left-to-right" evidence="17">
        <dbReference type="Rhea" id="RHEA:70488"/>
    </physiologicalReaction>
</comment>
<feature type="region of interest" description="Disordered" evidence="28">
    <location>
        <begin position="1"/>
        <end position="46"/>
    </location>
</feature>
<evidence type="ECO:0000256" key="8">
    <source>
        <dbReference type="ARBA" id="ARBA00023002"/>
    </source>
</evidence>
<evidence type="ECO:0000256" key="3">
    <source>
        <dbReference type="ARBA" id="ARBA00004642"/>
    </source>
</evidence>
<gene>
    <name evidence="30" type="primary">ALKBH2</name>
    <name evidence="30" type="ORF">SK128_001506</name>
</gene>
<evidence type="ECO:0000256" key="22">
    <source>
        <dbReference type="ARBA" id="ARBA00062909"/>
    </source>
</evidence>
<keyword evidence="5" id="KW-0227">DNA damage</keyword>
<comment type="catalytic activity">
    <reaction evidence="21">
        <text>a methylated nucleobase within DNA + 2-oxoglutarate + O2 = a nucleobase within DNA + formaldehyde + succinate + CO2</text>
        <dbReference type="Rhea" id="RHEA:30299"/>
        <dbReference type="Rhea" id="RHEA-COMP:12192"/>
        <dbReference type="Rhea" id="RHEA-COMP:12193"/>
        <dbReference type="ChEBI" id="CHEBI:15379"/>
        <dbReference type="ChEBI" id="CHEBI:16526"/>
        <dbReference type="ChEBI" id="CHEBI:16810"/>
        <dbReference type="ChEBI" id="CHEBI:16842"/>
        <dbReference type="ChEBI" id="CHEBI:30031"/>
        <dbReference type="ChEBI" id="CHEBI:32875"/>
        <dbReference type="ChEBI" id="CHEBI:64428"/>
        <dbReference type="EC" id="1.14.11.33"/>
    </reaction>
    <physiologicalReaction direction="left-to-right" evidence="21">
        <dbReference type="Rhea" id="RHEA:30300"/>
    </physiologicalReaction>
</comment>
<dbReference type="GO" id="GO:0005730">
    <property type="term" value="C:nucleolus"/>
    <property type="evidence" value="ECO:0007669"/>
    <property type="project" value="UniProtKB-SubCell"/>
</dbReference>
<evidence type="ECO:0000256" key="17">
    <source>
        <dbReference type="ARBA" id="ARBA00051755"/>
    </source>
</evidence>
<dbReference type="PROSITE" id="PS51471">
    <property type="entry name" value="FE2OG_OXY"/>
    <property type="match status" value="1"/>
</dbReference>
<evidence type="ECO:0000256" key="20">
    <source>
        <dbReference type="ARBA" id="ARBA00052800"/>
    </source>
</evidence>
<dbReference type="PANTHER" id="PTHR31573">
    <property type="entry name" value="ALPHA-KETOGLUTARATE-DEPENDENT DIOXYGENASE ALKB HOMOLOG 2"/>
    <property type="match status" value="1"/>
</dbReference>
<evidence type="ECO:0000256" key="27">
    <source>
        <dbReference type="PIRSR" id="PIRSR632852-1"/>
    </source>
</evidence>
<evidence type="ECO:0000256" key="5">
    <source>
        <dbReference type="ARBA" id="ARBA00022763"/>
    </source>
</evidence>
<evidence type="ECO:0000256" key="23">
    <source>
        <dbReference type="ARBA" id="ARBA00066725"/>
    </source>
</evidence>
<name>A0AAN8ZRK8_HALRR</name>
<feature type="binding site" evidence="27">
    <location>
        <position position="184"/>
    </location>
    <ligand>
        <name>2-oxoglutarate</name>
        <dbReference type="ChEBI" id="CHEBI:16810"/>
    </ligand>
</feature>
<dbReference type="InterPro" id="IPR005123">
    <property type="entry name" value="Oxoglu/Fe-dep_dioxygenase_dom"/>
</dbReference>
<evidence type="ECO:0000256" key="13">
    <source>
        <dbReference type="ARBA" id="ARBA00051165"/>
    </source>
</evidence>
<feature type="binding site" evidence="27">
    <location>
        <position position="187"/>
    </location>
    <ligand>
        <name>substrate</name>
    </ligand>
</feature>
<keyword evidence="7 30" id="KW-0223">Dioxygenase</keyword>
<comment type="subcellular location">
    <subcellularLocation>
        <location evidence="2">Nucleus</location>
        <location evidence="2">Nucleolus</location>
    </subcellularLocation>
    <subcellularLocation>
        <location evidence="3">Nucleus</location>
        <location evidence="3">Nucleoplasm</location>
    </subcellularLocation>
</comment>
<evidence type="ECO:0000256" key="2">
    <source>
        <dbReference type="ARBA" id="ARBA00004604"/>
    </source>
</evidence>
<keyword evidence="9" id="KW-0408">Iron</keyword>
<keyword evidence="6" id="KW-0460">Magnesium</keyword>
<accession>A0AAN8ZRK8</accession>
<evidence type="ECO:0000256" key="6">
    <source>
        <dbReference type="ARBA" id="ARBA00022842"/>
    </source>
</evidence>
<evidence type="ECO:0000256" key="18">
    <source>
        <dbReference type="ARBA" id="ARBA00052597"/>
    </source>
</evidence>
<evidence type="ECO:0000256" key="4">
    <source>
        <dbReference type="ARBA" id="ARBA00022723"/>
    </source>
</evidence>
<comment type="catalytic activity">
    <reaction evidence="12">
        <text>an N(1)-methyl-2'-deoxyadenosine in single-stranded DNA + 2-oxoglutarate + O2 = a 2'-deoxyadenosine in single-stranded DNA + formaldehyde + succinate + CO2 + H(+)</text>
        <dbReference type="Rhea" id="RHEA:70447"/>
        <dbReference type="Rhea" id="RHEA-COMP:17895"/>
        <dbReference type="Rhea" id="RHEA-COMP:17896"/>
        <dbReference type="ChEBI" id="CHEBI:15378"/>
        <dbReference type="ChEBI" id="CHEBI:15379"/>
        <dbReference type="ChEBI" id="CHEBI:16526"/>
        <dbReference type="ChEBI" id="CHEBI:16810"/>
        <dbReference type="ChEBI" id="CHEBI:16842"/>
        <dbReference type="ChEBI" id="CHEBI:30031"/>
        <dbReference type="ChEBI" id="CHEBI:90615"/>
        <dbReference type="ChEBI" id="CHEBI:139096"/>
    </reaction>
    <physiologicalReaction direction="left-to-right" evidence="12">
        <dbReference type="Rhea" id="RHEA:70448"/>
    </physiologicalReaction>
</comment>
<evidence type="ECO:0000256" key="7">
    <source>
        <dbReference type="ARBA" id="ARBA00022964"/>
    </source>
</evidence>
<sequence>MDRFLSRGKRSLSIGEETKPKKSHVVNYKEEEQVNRDQEASTNGKQAQRFSELMDIDLDFPEINASALSLKKISRENLDLDYGILFPRRIADNLVRILEEEVDYFTGEMARLHVFGKWHDIPRKQATYGDPGLTYKYSGKVTPARPWPRSLGAIRDLVTRVTGYAFNFVLVNRYKDGNDKMGEHKDDEKELDSCTPIASVSLGQPRDFYFKHQDSKAPLKRNIDKVNMVLEHGSLLLMNSPTNKFWYHALPPRKSALGVRINLTFRKVLKK</sequence>
<comment type="catalytic activity">
    <reaction evidence="19">
        <text>a 1,N(6)-etheno-2'-deoxyadenosine in double-stranded DNA + 2-oxoglutarate + O2 + H2O = a 2'-deoxyadenosine in double-stranded DNA + glyoxal + succinate + CO2</text>
        <dbReference type="Rhea" id="RHEA:70463"/>
        <dbReference type="Rhea" id="RHEA-COMP:17897"/>
        <dbReference type="Rhea" id="RHEA-COMP:17903"/>
        <dbReference type="ChEBI" id="CHEBI:15377"/>
        <dbReference type="ChEBI" id="CHEBI:15379"/>
        <dbReference type="ChEBI" id="CHEBI:16526"/>
        <dbReference type="ChEBI" id="CHEBI:16810"/>
        <dbReference type="ChEBI" id="CHEBI:30031"/>
        <dbReference type="ChEBI" id="CHEBI:34779"/>
        <dbReference type="ChEBI" id="CHEBI:90615"/>
        <dbReference type="ChEBI" id="CHEBI:189583"/>
    </reaction>
    <physiologicalReaction direction="left-to-right" evidence="19">
        <dbReference type="Rhea" id="RHEA:70464"/>
    </physiologicalReaction>
</comment>
<keyword evidence="31" id="KW-1185">Reference proteome</keyword>
<organism evidence="30 31">
    <name type="scientific">Halocaridina rubra</name>
    <name type="common">Hawaiian red shrimp</name>
    <dbReference type="NCBI Taxonomy" id="373956"/>
    <lineage>
        <taxon>Eukaryota</taxon>
        <taxon>Metazoa</taxon>
        <taxon>Ecdysozoa</taxon>
        <taxon>Arthropoda</taxon>
        <taxon>Crustacea</taxon>
        <taxon>Multicrustacea</taxon>
        <taxon>Malacostraca</taxon>
        <taxon>Eumalacostraca</taxon>
        <taxon>Eucarida</taxon>
        <taxon>Decapoda</taxon>
        <taxon>Pleocyemata</taxon>
        <taxon>Caridea</taxon>
        <taxon>Atyoidea</taxon>
        <taxon>Atyidae</taxon>
        <taxon>Halocaridina</taxon>
    </lineage>
</organism>
<evidence type="ECO:0000256" key="21">
    <source>
        <dbReference type="ARBA" id="ARBA00053025"/>
    </source>
</evidence>
<dbReference type="InterPro" id="IPR032852">
    <property type="entry name" value="ALKBH2"/>
</dbReference>
<feature type="binding site" evidence="27">
    <location>
        <position position="260"/>
    </location>
    <ligand>
        <name>2-oxoglutarate</name>
        <dbReference type="ChEBI" id="CHEBI:16810"/>
    </ligand>
</feature>
<comment type="subunit">
    <text evidence="22">Interacts with PCNA homotrimer; this interaction is enhanced during the S-phase of the cell cycle. Interacts with nucleolar proteins NCL, UBTF and NPM1. Interacts with XRCC5-XRCC6 heterodimer.</text>
</comment>